<accession>A0A840RZI9</accession>
<feature type="binding site" evidence="12">
    <location>
        <position position="146"/>
    </location>
    <ligand>
        <name>substrate</name>
    </ligand>
</feature>
<protein>
    <recommendedName>
        <fullName evidence="3 12">Ribokinase</fullName>
        <shortName evidence="12">RK</shortName>
        <ecNumber evidence="2 12">2.7.1.15</ecNumber>
    </recommendedName>
</protein>
<evidence type="ECO:0000256" key="9">
    <source>
        <dbReference type="ARBA" id="ARBA00022842"/>
    </source>
</evidence>
<dbReference type="PANTHER" id="PTHR10584">
    <property type="entry name" value="SUGAR KINASE"/>
    <property type="match status" value="1"/>
</dbReference>
<feature type="binding site" evidence="12">
    <location>
        <begin position="14"/>
        <end position="16"/>
    </location>
    <ligand>
        <name>substrate</name>
    </ligand>
</feature>
<feature type="binding site" evidence="12">
    <location>
        <position position="291"/>
    </location>
    <ligand>
        <name>K(+)</name>
        <dbReference type="ChEBI" id="CHEBI:29103"/>
    </ligand>
</feature>
<comment type="catalytic activity">
    <reaction evidence="12">
        <text>D-ribose + ATP = D-ribose 5-phosphate + ADP + H(+)</text>
        <dbReference type="Rhea" id="RHEA:13697"/>
        <dbReference type="ChEBI" id="CHEBI:15378"/>
        <dbReference type="ChEBI" id="CHEBI:30616"/>
        <dbReference type="ChEBI" id="CHEBI:47013"/>
        <dbReference type="ChEBI" id="CHEBI:78346"/>
        <dbReference type="ChEBI" id="CHEBI:456216"/>
        <dbReference type="EC" id="2.7.1.15"/>
    </reaction>
</comment>
<sequence length="312" mass="32271">MRKQQMIVVIGSINMDLVMRVPRMPHPGETLSGGVFQTIPGGKGANQAVACARLSRQRGNVAMIACLGDDAFGAQLRAALRHEAIDDTHVHTIAGMSSGVAAISVDDNGQNSIALAAGANAALLPAHIDAAQDLIAQAHVVVLQLESPMATVAHAIRLAHGMGKIVVLNPAPAQTLPTTLLRQLTYLIPNEIEAAMLVGQTATTLEDDSEVDAVIARLREIGCARILVTLGAKGVRAALANGIQHFTAQPANPIDTTAAGDTFIGGFVAALADGESEEAAIDFGQRAAASSVARVGAQTSIPYRRDLLPAAN</sequence>
<comment type="caution">
    <text evidence="12">Lacks conserved residue(s) required for the propagation of feature annotation.</text>
</comment>
<dbReference type="InterPro" id="IPR011611">
    <property type="entry name" value="PfkB_dom"/>
</dbReference>
<evidence type="ECO:0000256" key="10">
    <source>
        <dbReference type="ARBA" id="ARBA00022958"/>
    </source>
</evidence>
<dbReference type="GO" id="GO:0005829">
    <property type="term" value="C:cytosol"/>
    <property type="evidence" value="ECO:0007669"/>
    <property type="project" value="TreeGrafter"/>
</dbReference>
<comment type="activity regulation">
    <text evidence="12">Activated by a monovalent cation that binds near, but not in, the active site. The most likely occupant of the site in vivo is potassium. Ion binding induces a conformational change that may alter substrate affinity.</text>
</comment>
<feature type="binding site" evidence="12">
    <location>
        <begin position="260"/>
        <end position="261"/>
    </location>
    <ligand>
        <name>ATP</name>
        <dbReference type="ChEBI" id="CHEBI:30616"/>
    </ligand>
</feature>
<keyword evidence="8 12" id="KW-0067">ATP-binding</keyword>
<keyword evidence="5 12" id="KW-0479">Metal-binding</keyword>
<evidence type="ECO:0000256" key="6">
    <source>
        <dbReference type="ARBA" id="ARBA00022741"/>
    </source>
</evidence>
<evidence type="ECO:0000313" key="14">
    <source>
        <dbReference type="EMBL" id="MBB5202276.1"/>
    </source>
</evidence>
<feature type="binding site" evidence="12">
    <location>
        <position position="257"/>
    </location>
    <ligand>
        <name>K(+)</name>
        <dbReference type="ChEBI" id="CHEBI:29103"/>
    </ligand>
</feature>
<dbReference type="HAMAP" id="MF_01987">
    <property type="entry name" value="Ribokinase"/>
    <property type="match status" value="1"/>
</dbReference>
<dbReference type="GO" id="GO:0046872">
    <property type="term" value="F:metal ion binding"/>
    <property type="evidence" value="ECO:0007669"/>
    <property type="project" value="UniProtKB-KW"/>
</dbReference>
<evidence type="ECO:0000256" key="1">
    <source>
        <dbReference type="ARBA" id="ARBA00005380"/>
    </source>
</evidence>
<feature type="binding site" evidence="12">
    <location>
        <position position="261"/>
    </location>
    <ligand>
        <name>substrate</name>
    </ligand>
</feature>
<dbReference type="Gene3D" id="3.40.1190.20">
    <property type="match status" value="1"/>
</dbReference>
<dbReference type="NCBIfam" id="TIGR02152">
    <property type="entry name" value="D_ribokin_bact"/>
    <property type="match status" value="1"/>
</dbReference>
<name>A0A840RZI9_9BURK</name>
<evidence type="ECO:0000256" key="12">
    <source>
        <dbReference type="HAMAP-Rule" id="MF_01987"/>
    </source>
</evidence>
<dbReference type="PRINTS" id="PR00990">
    <property type="entry name" value="RIBOKINASE"/>
</dbReference>
<feature type="domain" description="Carbohydrate kinase PfkB" evidence="13">
    <location>
        <begin position="5"/>
        <end position="302"/>
    </location>
</feature>
<dbReference type="EC" id="2.7.1.15" evidence="2 12"/>
<keyword evidence="6 12" id="KW-0547">Nucleotide-binding</keyword>
<organism evidence="14 15">
    <name type="scientific">Glaciimonas immobilis</name>
    <dbReference type="NCBI Taxonomy" id="728004"/>
    <lineage>
        <taxon>Bacteria</taxon>
        <taxon>Pseudomonadati</taxon>
        <taxon>Pseudomonadota</taxon>
        <taxon>Betaproteobacteria</taxon>
        <taxon>Burkholderiales</taxon>
        <taxon>Oxalobacteraceae</taxon>
        <taxon>Glaciimonas</taxon>
    </lineage>
</organism>
<comment type="subunit">
    <text evidence="12">Homodimer.</text>
</comment>
<dbReference type="CDD" id="cd01174">
    <property type="entry name" value="ribokinase"/>
    <property type="match status" value="1"/>
</dbReference>
<comment type="caution">
    <text evidence="14">The sequence shown here is derived from an EMBL/GenBank/DDBJ whole genome shotgun (WGS) entry which is preliminary data.</text>
</comment>
<dbReference type="InterPro" id="IPR029056">
    <property type="entry name" value="Ribokinase-like"/>
</dbReference>
<comment type="subcellular location">
    <subcellularLocation>
        <location evidence="12">Cytoplasm</location>
    </subcellularLocation>
</comment>
<evidence type="ECO:0000313" key="15">
    <source>
        <dbReference type="Proteomes" id="UP000571084"/>
    </source>
</evidence>
<feature type="binding site" evidence="12">
    <location>
        <position position="300"/>
    </location>
    <ligand>
        <name>K(+)</name>
        <dbReference type="ChEBI" id="CHEBI:29103"/>
    </ligand>
</feature>
<feature type="binding site" evidence="12">
    <location>
        <position position="294"/>
    </location>
    <ligand>
        <name>K(+)</name>
        <dbReference type="ChEBI" id="CHEBI:29103"/>
    </ligand>
</feature>
<keyword evidence="7 12" id="KW-0418">Kinase</keyword>
<evidence type="ECO:0000256" key="11">
    <source>
        <dbReference type="ARBA" id="ARBA00023277"/>
    </source>
</evidence>
<dbReference type="EMBL" id="JACHHQ010000012">
    <property type="protein sequence ID" value="MBB5202276.1"/>
    <property type="molecule type" value="Genomic_DNA"/>
</dbReference>
<dbReference type="GO" id="GO:0005524">
    <property type="term" value="F:ATP binding"/>
    <property type="evidence" value="ECO:0007669"/>
    <property type="project" value="UniProtKB-UniRule"/>
</dbReference>
<comment type="cofactor">
    <cofactor evidence="12">
        <name>Mg(2+)</name>
        <dbReference type="ChEBI" id="CHEBI:18420"/>
    </cofactor>
    <text evidence="12">Requires a divalent cation, most likely magnesium in vivo, as an electrophilic catalyst to aid phosphoryl group transfer. It is the chelate of the metal and the nucleotide that is the actual substrate.</text>
</comment>
<keyword evidence="10 12" id="KW-0630">Potassium</keyword>
<keyword evidence="4 12" id="KW-0808">Transferase</keyword>
<feature type="binding site" evidence="12">
    <location>
        <begin position="42"/>
        <end position="46"/>
    </location>
    <ligand>
        <name>substrate</name>
    </ligand>
</feature>
<dbReference type="InterPro" id="IPR002139">
    <property type="entry name" value="Ribo/fructo_kinase"/>
</dbReference>
<dbReference type="Pfam" id="PF00294">
    <property type="entry name" value="PfkB"/>
    <property type="match status" value="1"/>
</dbReference>
<dbReference type="GO" id="GO:0004747">
    <property type="term" value="F:ribokinase activity"/>
    <property type="evidence" value="ECO:0007669"/>
    <property type="project" value="UniProtKB-UniRule"/>
</dbReference>
<gene>
    <name evidence="12" type="primary">rbsK</name>
    <name evidence="14" type="ORF">HNR39_004140</name>
</gene>
<dbReference type="SUPFAM" id="SSF53613">
    <property type="entry name" value="Ribokinase-like"/>
    <property type="match status" value="1"/>
</dbReference>
<comment type="similarity">
    <text evidence="12">Belongs to the carbohydrate kinase PfkB family. Ribokinase subfamily.</text>
</comment>
<evidence type="ECO:0000256" key="2">
    <source>
        <dbReference type="ARBA" id="ARBA00012035"/>
    </source>
</evidence>
<evidence type="ECO:0000256" key="4">
    <source>
        <dbReference type="ARBA" id="ARBA00022679"/>
    </source>
</evidence>
<feature type="binding site" evidence="12">
    <location>
        <position position="255"/>
    </location>
    <ligand>
        <name>K(+)</name>
        <dbReference type="ChEBI" id="CHEBI:29103"/>
    </ligand>
</feature>
<feature type="binding site" evidence="12">
    <location>
        <begin position="229"/>
        <end position="234"/>
    </location>
    <ligand>
        <name>ATP</name>
        <dbReference type="ChEBI" id="CHEBI:30616"/>
    </ligand>
</feature>
<comment type="similarity">
    <text evidence="1">Belongs to the carbohydrate kinase pfkB family.</text>
</comment>
<evidence type="ECO:0000256" key="3">
    <source>
        <dbReference type="ARBA" id="ARBA00016943"/>
    </source>
</evidence>
<reference evidence="14 15" key="1">
    <citation type="submission" date="2020-08" db="EMBL/GenBank/DDBJ databases">
        <title>Genomic Encyclopedia of Type Strains, Phase IV (KMG-IV): sequencing the most valuable type-strain genomes for metagenomic binning, comparative biology and taxonomic classification.</title>
        <authorList>
            <person name="Goeker M."/>
        </authorList>
    </citation>
    <scope>NUCLEOTIDE SEQUENCE [LARGE SCALE GENOMIC DNA]</scope>
    <source>
        <strain evidence="14 15">DSM 23240</strain>
    </source>
</reference>
<proteinExistence type="inferred from homology"/>
<dbReference type="InterPro" id="IPR011877">
    <property type="entry name" value="Ribokinase"/>
</dbReference>
<dbReference type="Proteomes" id="UP000571084">
    <property type="component" value="Unassembled WGS sequence"/>
</dbReference>
<keyword evidence="9 12" id="KW-0460">Magnesium</keyword>
<dbReference type="AlphaFoldDB" id="A0A840RZI9"/>
<evidence type="ECO:0000256" key="7">
    <source>
        <dbReference type="ARBA" id="ARBA00022777"/>
    </source>
</evidence>
<comment type="pathway">
    <text evidence="12">Carbohydrate metabolism; D-ribose degradation; D-ribose 5-phosphate from beta-D-ribopyranose: step 2/2.</text>
</comment>
<evidence type="ECO:0000256" key="5">
    <source>
        <dbReference type="ARBA" id="ARBA00022723"/>
    </source>
</evidence>
<feature type="binding site" evidence="12">
    <location>
        <position position="190"/>
    </location>
    <ligand>
        <name>ATP</name>
        <dbReference type="ChEBI" id="CHEBI:30616"/>
    </ligand>
</feature>
<dbReference type="UniPathway" id="UPA00916">
    <property type="reaction ID" value="UER00889"/>
</dbReference>
<feature type="active site" description="Proton acceptor" evidence="12">
    <location>
        <position position="261"/>
    </location>
</feature>
<dbReference type="PROSITE" id="PS00584">
    <property type="entry name" value="PFKB_KINASES_2"/>
    <property type="match status" value="1"/>
</dbReference>
<comment type="function">
    <text evidence="12">Catalyzes the phosphorylation of ribose at O-5 in a reaction requiring ATP and magnesium. The resulting D-ribose-5-phosphate can then be used either for sythesis of nucleotides, histidine, and tryptophan, or as a component of the pentose phosphate pathway.</text>
</comment>
<dbReference type="GO" id="GO:0019303">
    <property type="term" value="P:D-ribose catabolic process"/>
    <property type="evidence" value="ECO:0007669"/>
    <property type="project" value="UniProtKB-UniRule"/>
</dbReference>
<feature type="binding site" evidence="12">
    <location>
        <position position="296"/>
    </location>
    <ligand>
        <name>K(+)</name>
        <dbReference type="ChEBI" id="CHEBI:29103"/>
    </ligand>
</feature>
<keyword evidence="15" id="KW-1185">Reference proteome</keyword>
<keyword evidence="11 12" id="KW-0119">Carbohydrate metabolism</keyword>
<dbReference type="PANTHER" id="PTHR10584:SF166">
    <property type="entry name" value="RIBOKINASE"/>
    <property type="match status" value="1"/>
</dbReference>
<evidence type="ECO:0000259" key="13">
    <source>
        <dbReference type="Pfam" id="PF00294"/>
    </source>
</evidence>
<keyword evidence="12" id="KW-0963">Cytoplasm</keyword>
<dbReference type="InterPro" id="IPR002173">
    <property type="entry name" value="Carboh/pur_kinase_PfkB_CS"/>
</dbReference>
<evidence type="ECO:0000256" key="8">
    <source>
        <dbReference type="ARBA" id="ARBA00022840"/>
    </source>
</evidence>